<reference evidence="4 5" key="1">
    <citation type="submission" date="2019-07" db="EMBL/GenBank/DDBJ databases">
        <authorList>
            <person name="Huq M.A."/>
        </authorList>
    </citation>
    <scope>NUCLEOTIDE SEQUENCE [LARGE SCALE GENOMIC DNA]</scope>
    <source>
        <strain evidence="4 5">MAH-3</strain>
    </source>
</reference>
<feature type="chain" id="PRO_5021801778" evidence="2">
    <location>
        <begin position="19"/>
        <end position="518"/>
    </location>
</feature>
<dbReference type="NCBIfam" id="TIGR04183">
    <property type="entry name" value="Por_Secre_tail"/>
    <property type="match status" value="1"/>
</dbReference>
<accession>A0A556MQJ1</accession>
<evidence type="ECO:0000259" key="3">
    <source>
        <dbReference type="Pfam" id="PF18962"/>
    </source>
</evidence>
<dbReference type="PANTHER" id="PTHR42754">
    <property type="entry name" value="ENDOGLUCANASE"/>
    <property type="match status" value="1"/>
</dbReference>
<keyword evidence="5" id="KW-1185">Reference proteome</keyword>
<gene>
    <name evidence="4" type="ORF">FO442_13085</name>
</gene>
<proteinExistence type="predicted"/>
<dbReference type="EMBL" id="VLPL01000006">
    <property type="protein sequence ID" value="TSJ42019.1"/>
    <property type="molecule type" value="Genomic_DNA"/>
</dbReference>
<evidence type="ECO:0000313" key="5">
    <source>
        <dbReference type="Proteomes" id="UP000316008"/>
    </source>
</evidence>
<organism evidence="4 5">
    <name type="scientific">Fluviicola chungangensis</name>
    <dbReference type="NCBI Taxonomy" id="2597671"/>
    <lineage>
        <taxon>Bacteria</taxon>
        <taxon>Pseudomonadati</taxon>
        <taxon>Bacteroidota</taxon>
        <taxon>Flavobacteriia</taxon>
        <taxon>Flavobacteriales</taxon>
        <taxon>Crocinitomicaceae</taxon>
        <taxon>Fluviicola</taxon>
    </lineage>
</organism>
<dbReference type="OrthoDB" id="9811934at2"/>
<keyword evidence="1 2" id="KW-0732">Signal</keyword>
<feature type="signal peptide" evidence="2">
    <location>
        <begin position="1"/>
        <end position="18"/>
    </location>
</feature>
<dbReference type="PANTHER" id="PTHR42754:SF1">
    <property type="entry name" value="LIPOPROTEIN"/>
    <property type="match status" value="1"/>
</dbReference>
<comment type="caution">
    <text evidence="4">The sequence shown here is derived from an EMBL/GenBank/DDBJ whole genome shotgun (WGS) entry which is preliminary data.</text>
</comment>
<dbReference type="RefSeq" id="WP_144333650.1">
    <property type="nucleotide sequence ID" value="NZ_VLPL01000006.1"/>
</dbReference>
<name>A0A556MQJ1_9FLAO</name>
<sequence>MKHILYSTFLFFCFHSFAQDLNLSQQYSFGGSGYDQLLKTIRLSNGNYILAGVSSSPLSGTKTEAGYGLIDWWIVCLDANYNELWQKTMGGTLDDYMSGVKELSNGDLLVYGFSNSSNTGNKQSITHGSNDYWVVRMTNSGTVVWDKTYGGSDVDNASNLLELSSGNIIVSGSSNSPVSGNKTVPSYGFTDVWVLKLDPDGNILTQAVYGGSNYDSDYSMLQYGNDGLFLAANSISGVSGNKTIPNLGGDDAWIIKIDTSLNIINQYVVGGNSVDYPASFIQLDNGNFLLTFISSSTAGGMKTENGYGSNDVWLVELDTDFNVVRDKTIGGNVDEYIYNTYQLDNGNILLPINTGSASNSLKSENNMGASDSWLVVLDENWNIAYENTIGSSGADGINEMIRKSNGEVVFFGNSNGGINNDKTCNTNGQNDFWVVTAQTDLSVNSNILSTESIYPNPTESTIQFKTTEMNNDPYQVLDISGKVLMEGIVNKQQIDLSELHSGTYFISLNNNQYKVVKL</sequence>
<evidence type="ECO:0000256" key="2">
    <source>
        <dbReference type="SAM" id="SignalP"/>
    </source>
</evidence>
<feature type="domain" description="Secretion system C-terminal sorting" evidence="3">
    <location>
        <begin position="453"/>
        <end position="516"/>
    </location>
</feature>
<evidence type="ECO:0000313" key="4">
    <source>
        <dbReference type="EMBL" id="TSJ42019.1"/>
    </source>
</evidence>
<dbReference type="Pfam" id="PF18962">
    <property type="entry name" value="Por_Secre_tail"/>
    <property type="match status" value="1"/>
</dbReference>
<dbReference type="Proteomes" id="UP000316008">
    <property type="component" value="Unassembled WGS sequence"/>
</dbReference>
<evidence type="ECO:0000256" key="1">
    <source>
        <dbReference type="ARBA" id="ARBA00022729"/>
    </source>
</evidence>
<dbReference type="InterPro" id="IPR026444">
    <property type="entry name" value="Secre_tail"/>
</dbReference>
<protein>
    <submittedName>
        <fullName evidence="4">T9SS type A sorting domain-containing protein</fullName>
    </submittedName>
</protein>
<dbReference type="AlphaFoldDB" id="A0A556MQJ1"/>